<dbReference type="EMBL" id="BAABWN010000005">
    <property type="protein sequence ID" value="GAA6167904.1"/>
    <property type="molecule type" value="Genomic_DNA"/>
</dbReference>
<organism evidence="1 2">
    <name type="scientific">Sessilibacter corallicola</name>
    <dbReference type="NCBI Taxonomy" id="2904075"/>
    <lineage>
        <taxon>Bacteria</taxon>
        <taxon>Pseudomonadati</taxon>
        <taxon>Pseudomonadota</taxon>
        <taxon>Gammaproteobacteria</taxon>
        <taxon>Cellvibrionales</taxon>
        <taxon>Cellvibrionaceae</taxon>
        <taxon>Sessilibacter</taxon>
    </lineage>
</organism>
<reference evidence="1 2" key="1">
    <citation type="submission" date="2024-04" db="EMBL/GenBank/DDBJ databases">
        <title>Draft genome sequence of Sessilibacter corallicola NBRC 116591.</title>
        <authorList>
            <person name="Miyakawa T."/>
            <person name="Kusuya Y."/>
            <person name="Miura T."/>
        </authorList>
    </citation>
    <scope>NUCLEOTIDE SEQUENCE [LARGE SCALE GENOMIC DNA]</scope>
    <source>
        <strain evidence="1 2">KU-00831-HH</strain>
    </source>
</reference>
<gene>
    <name evidence="1" type="ORF">NBRC116591_17150</name>
</gene>
<name>A0ABQ0A8D0_9GAMM</name>
<accession>A0ABQ0A8D0</accession>
<protein>
    <submittedName>
        <fullName evidence="1">Uncharacterized protein</fullName>
    </submittedName>
</protein>
<evidence type="ECO:0000313" key="1">
    <source>
        <dbReference type="EMBL" id="GAA6167904.1"/>
    </source>
</evidence>
<proteinExistence type="predicted"/>
<evidence type="ECO:0000313" key="2">
    <source>
        <dbReference type="Proteomes" id="UP001465153"/>
    </source>
</evidence>
<sequence>MFISHEEPGKGRKIKFRIIFRIDDKNSLRISTTILQLECQLRVTLPTHLIAQTTVNTTNY</sequence>
<dbReference type="Proteomes" id="UP001465153">
    <property type="component" value="Unassembled WGS sequence"/>
</dbReference>
<keyword evidence="2" id="KW-1185">Reference proteome</keyword>
<comment type="caution">
    <text evidence="1">The sequence shown here is derived from an EMBL/GenBank/DDBJ whole genome shotgun (WGS) entry which is preliminary data.</text>
</comment>